<feature type="domain" description="Gnk2-homologous" evidence="14">
    <location>
        <begin position="29"/>
        <end position="132"/>
    </location>
</feature>
<dbReference type="InterPro" id="IPR002902">
    <property type="entry name" value="GNK2"/>
</dbReference>
<protein>
    <recommendedName>
        <fullName evidence="17">Protein kinase domain-containing protein</fullName>
    </recommendedName>
</protein>
<evidence type="ECO:0000256" key="6">
    <source>
        <dbReference type="ARBA" id="ARBA00022777"/>
    </source>
</evidence>
<keyword evidence="5 9" id="KW-0547">Nucleotide-binding</keyword>
<dbReference type="InterPro" id="IPR052059">
    <property type="entry name" value="CR_Ser/Thr_kinase"/>
</dbReference>
<feature type="domain" description="Gnk2-homologous" evidence="14">
    <location>
        <begin position="207"/>
        <end position="312"/>
    </location>
</feature>
<keyword evidence="2" id="KW-0808">Transferase</keyword>
<proteinExistence type="predicted"/>
<dbReference type="Proteomes" id="UP000326939">
    <property type="component" value="Chromosome 17"/>
</dbReference>
<evidence type="ECO:0008006" key="17">
    <source>
        <dbReference type="Google" id="ProtNLM"/>
    </source>
</evidence>
<evidence type="ECO:0000313" key="15">
    <source>
        <dbReference type="EMBL" id="KAB5516815.1"/>
    </source>
</evidence>
<name>A0A5N5JHC0_9ROSI</name>
<evidence type="ECO:0000256" key="11">
    <source>
        <dbReference type="SAM" id="Phobius"/>
    </source>
</evidence>
<dbReference type="SUPFAM" id="SSF56112">
    <property type="entry name" value="Protein kinase-like (PK-like)"/>
    <property type="match status" value="1"/>
</dbReference>
<feature type="transmembrane region" description="Helical" evidence="11">
    <location>
        <begin position="346"/>
        <end position="368"/>
    </location>
</feature>
<dbReference type="InterPro" id="IPR000719">
    <property type="entry name" value="Prot_kinase_dom"/>
</dbReference>
<dbReference type="AlphaFoldDB" id="A0A5N5JHC0"/>
<dbReference type="FunFam" id="3.30.200.20:FF:000177">
    <property type="entry name" value="Cysteine-rich receptor-like protein kinase 2"/>
    <property type="match status" value="1"/>
</dbReference>
<evidence type="ECO:0000259" key="13">
    <source>
        <dbReference type="PROSITE" id="PS50011"/>
    </source>
</evidence>
<keyword evidence="6" id="KW-0418">Kinase</keyword>
<evidence type="ECO:0000313" key="16">
    <source>
        <dbReference type="Proteomes" id="UP000326939"/>
    </source>
</evidence>
<dbReference type="GO" id="GO:0004674">
    <property type="term" value="F:protein serine/threonine kinase activity"/>
    <property type="evidence" value="ECO:0007669"/>
    <property type="project" value="UniProtKB-KW"/>
</dbReference>
<feature type="domain" description="Protein kinase" evidence="13">
    <location>
        <begin position="406"/>
        <end position="623"/>
    </location>
</feature>
<accession>A0A5N5JHC0</accession>
<sequence length="623" mass="68670">MEARNWMFNAVAVITWCLMLKVGVSDPGINKLSEGCSNYNVSSVSNFNSNLNITFGLVRTDLMNSSKHFTTKQSLSGSDSVYAMFQCRDYMSEADCIACFSAASAQIRNCSVANGARVVYDGCFLRTVYSKRTFFDRETLLMSSHGFCPSFSWKVFLINNLLVYGSIASRFCNTLENWQLANLLLNFMFSALLRYERTDFYGETTRDANREYCGNQTTSTPDTTFNTTVAGLLGDLQVATPRINGFFAASKREVAGSNLSVHGIAQCVQTIDSAGCQACMEVAYKNIQKCPPKLDGRAHDAGCFMRYSDKPFFADNQTINLLPFLKTSEISSLPTQKSSSSSKKGVIIGGAAGGAALVLLIVGLFVWFKLSKKRKAAPRGNILDATELRGATIYSYKDLKLATKNFKEENKLGKGGFGDVYKGTLKNGKVVAVKKLALGHSNRVKADFASEVTLISNVHHRNLIRLLGCCNKGPELLLVYEYMANSSLDRFLFAPEYALHGQLSEKVDAYSFGIVVLEIAWKLYEDGRHIELVDETLDPSEYEAENAKKIIEIALMCTQSSPTSRPAMSEVVVLFKSRDSREHAQPTRSPFVEYVERVPGERSTSTASSSSNATASFSVLSAR</sequence>
<evidence type="ECO:0000256" key="1">
    <source>
        <dbReference type="ARBA" id="ARBA00022527"/>
    </source>
</evidence>
<evidence type="ECO:0000259" key="14">
    <source>
        <dbReference type="PROSITE" id="PS51473"/>
    </source>
</evidence>
<organism evidence="15 16">
    <name type="scientific">Salix brachista</name>
    <dbReference type="NCBI Taxonomy" id="2182728"/>
    <lineage>
        <taxon>Eukaryota</taxon>
        <taxon>Viridiplantae</taxon>
        <taxon>Streptophyta</taxon>
        <taxon>Embryophyta</taxon>
        <taxon>Tracheophyta</taxon>
        <taxon>Spermatophyta</taxon>
        <taxon>Magnoliopsida</taxon>
        <taxon>eudicotyledons</taxon>
        <taxon>Gunneridae</taxon>
        <taxon>Pentapetalae</taxon>
        <taxon>rosids</taxon>
        <taxon>fabids</taxon>
        <taxon>Malpighiales</taxon>
        <taxon>Salicaceae</taxon>
        <taxon>Saliceae</taxon>
        <taxon>Salix</taxon>
    </lineage>
</organism>
<keyword evidence="4" id="KW-0677">Repeat</keyword>
<feature type="region of interest" description="Disordered" evidence="10">
    <location>
        <begin position="584"/>
        <end position="623"/>
    </location>
</feature>
<keyword evidence="11" id="KW-1133">Transmembrane helix</keyword>
<keyword evidence="1" id="KW-0723">Serine/threonine-protein kinase</keyword>
<dbReference type="CDD" id="cd23509">
    <property type="entry name" value="Gnk2-like"/>
    <property type="match status" value="2"/>
</dbReference>
<feature type="binding site" evidence="9">
    <location>
        <position position="435"/>
    </location>
    <ligand>
        <name>ATP</name>
        <dbReference type="ChEBI" id="CHEBI:30616"/>
    </ligand>
</feature>
<dbReference type="Pfam" id="PF07714">
    <property type="entry name" value="PK_Tyr_Ser-Thr"/>
    <property type="match status" value="2"/>
</dbReference>
<dbReference type="Gene3D" id="3.30.430.20">
    <property type="entry name" value="Gnk2 domain, C-X8-C-X2-C motif"/>
    <property type="match status" value="2"/>
</dbReference>
<feature type="chain" id="PRO_5024357624" description="Protein kinase domain-containing protein" evidence="12">
    <location>
        <begin position="26"/>
        <end position="623"/>
    </location>
</feature>
<evidence type="ECO:0000256" key="8">
    <source>
        <dbReference type="ARBA" id="ARBA00023170"/>
    </source>
</evidence>
<evidence type="ECO:0000256" key="5">
    <source>
        <dbReference type="ARBA" id="ARBA00022741"/>
    </source>
</evidence>
<keyword evidence="11" id="KW-0812">Transmembrane</keyword>
<keyword evidence="3 12" id="KW-0732">Signal</keyword>
<dbReference type="InterPro" id="IPR011009">
    <property type="entry name" value="Kinase-like_dom_sf"/>
</dbReference>
<evidence type="ECO:0000256" key="2">
    <source>
        <dbReference type="ARBA" id="ARBA00022679"/>
    </source>
</evidence>
<dbReference type="GO" id="GO:0005524">
    <property type="term" value="F:ATP binding"/>
    <property type="evidence" value="ECO:0007669"/>
    <property type="project" value="UniProtKB-UniRule"/>
</dbReference>
<keyword evidence="16" id="KW-1185">Reference proteome</keyword>
<dbReference type="PANTHER" id="PTHR47973">
    <property type="entry name" value="CYSTEINE-RICH RECEPTOR-LIKE PROTEIN KINASE 3"/>
    <property type="match status" value="1"/>
</dbReference>
<evidence type="ECO:0000256" key="10">
    <source>
        <dbReference type="SAM" id="MobiDB-lite"/>
    </source>
</evidence>
<feature type="signal peptide" evidence="12">
    <location>
        <begin position="1"/>
        <end position="25"/>
    </location>
</feature>
<gene>
    <name evidence="15" type="ORF">DKX38_027463</name>
</gene>
<dbReference type="PROSITE" id="PS51473">
    <property type="entry name" value="GNK2"/>
    <property type="match status" value="2"/>
</dbReference>
<feature type="compositionally biased region" description="Low complexity" evidence="10">
    <location>
        <begin position="603"/>
        <end position="623"/>
    </location>
</feature>
<dbReference type="Pfam" id="PF01657">
    <property type="entry name" value="Stress-antifung"/>
    <property type="match status" value="2"/>
</dbReference>
<keyword evidence="8" id="KW-0675">Receptor</keyword>
<reference evidence="16" key="1">
    <citation type="journal article" date="2019" name="Gigascience">
        <title>De novo genome assembly of the endangered Acer yangbiense, a plant species with extremely small populations endemic to Yunnan Province, China.</title>
        <authorList>
            <person name="Yang J."/>
            <person name="Wariss H.M."/>
            <person name="Tao L."/>
            <person name="Zhang R."/>
            <person name="Yun Q."/>
            <person name="Hollingsworth P."/>
            <person name="Dao Z."/>
            <person name="Luo G."/>
            <person name="Guo H."/>
            <person name="Ma Y."/>
            <person name="Sun W."/>
        </authorList>
    </citation>
    <scope>NUCLEOTIDE SEQUENCE [LARGE SCALE GENOMIC DNA]</scope>
    <source>
        <strain evidence="16">cv. br00</strain>
    </source>
</reference>
<dbReference type="PROSITE" id="PS00107">
    <property type="entry name" value="PROTEIN_KINASE_ATP"/>
    <property type="match status" value="1"/>
</dbReference>
<dbReference type="Gene3D" id="1.10.510.10">
    <property type="entry name" value="Transferase(Phosphotransferase) domain 1"/>
    <property type="match status" value="1"/>
</dbReference>
<dbReference type="InterPro" id="IPR001245">
    <property type="entry name" value="Ser-Thr/Tyr_kinase_cat_dom"/>
</dbReference>
<comment type="caution">
    <text evidence="15">The sequence shown here is derived from an EMBL/GenBank/DDBJ whole genome shotgun (WGS) entry which is preliminary data.</text>
</comment>
<dbReference type="InterPro" id="IPR017441">
    <property type="entry name" value="Protein_kinase_ATP_BS"/>
</dbReference>
<evidence type="ECO:0000256" key="4">
    <source>
        <dbReference type="ARBA" id="ARBA00022737"/>
    </source>
</evidence>
<dbReference type="PROSITE" id="PS50011">
    <property type="entry name" value="PROTEIN_KINASE_DOM"/>
    <property type="match status" value="1"/>
</dbReference>
<dbReference type="InterPro" id="IPR038408">
    <property type="entry name" value="GNK2_sf"/>
</dbReference>
<evidence type="ECO:0000256" key="9">
    <source>
        <dbReference type="PROSITE-ProRule" id="PRU10141"/>
    </source>
</evidence>
<dbReference type="Gene3D" id="3.30.200.20">
    <property type="entry name" value="Phosphorylase Kinase, domain 1"/>
    <property type="match status" value="1"/>
</dbReference>
<evidence type="ECO:0000256" key="12">
    <source>
        <dbReference type="SAM" id="SignalP"/>
    </source>
</evidence>
<evidence type="ECO:0000256" key="3">
    <source>
        <dbReference type="ARBA" id="ARBA00022729"/>
    </source>
</evidence>
<keyword evidence="7 9" id="KW-0067">ATP-binding</keyword>
<evidence type="ECO:0000256" key="7">
    <source>
        <dbReference type="ARBA" id="ARBA00022840"/>
    </source>
</evidence>
<dbReference type="FunFam" id="3.30.430.20:FF:000017">
    <property type="entry name" value="Cysteine-rich receptor-like protein kinase 2"/>
    <property type="match status" value="1"/>
</dbReference>
<keyword evidence="11" id="KW-0472">Membrane</keyword>
<dbReference type="EMBL" id="VDCV01000017">
    <property type="protein sequence ID" value="KAB5516815.1"/>
    <property type="molecule type" value="Genomic_DNA"/>
</dbReference>